<protein>
    <submittedName>
        <fullName evidence="2">Uncharacterized protein</fullName>
    </submittedName>
</protein>
<feature type="compositionally biased region" description="Basic residues" evidence="1">
    <location>
        <begin position="1"/>
        <end position="13"/>
    </location>
</feature>
<gene>
    <name evidence="2" type="ORF">PANDA_017723</name>
</gene>
<dbReference type="AlphaFoldDB" id="D2HYD5"/>
<proteinExistence type="predicted"/>
<name>D2HYD5_AILME</name>
<dbReference type="InParanoid" id="D2HYD5"/>
<reference evidence="2" key="1">
    <citation type="journal article" date="2010" name="Nature">
        <title>The sequence and de novo assembly of the giant panda genome.</title>
        <authorList>
            <person name="Li R."/>
            <person name="Fan W."/>
            <person name="Tian G."/>
            <person name="Zhu H."/>
            <person name="He L."/>
            <person name="Cai J."/>
            <person name="Huang Q."/>
            <person name="Cai Q."/>
            <person name="Li B."/>
            <person name="Bai Y."/>
            <person name="Zhang Z."/>
            <person name="Zhang Y."/>
            <person name="Wang W."/>
            <person name="Li J."/>
            <person name="Wei F."/>
            <person name="Li H."/>
            <person name="Jian M."/>
            <person name="Li J."/>
            <person name="Zhang Z."/>
            <person name="Nielsen R."/>
            <person name="Li D."/>
            <person name="Gu W."/>
            <person name="Yang Z."/>
            <person name="Xuan Z."/>
            <person name="Ryder O.A."/>
            <person name="Leung F.C."/>
            <person name="Zhou Y."/>
            <person name="Cao J."/>
            <person name="Sun X."/>
            <person name="Fu Y."/>
            <person name="Fang X."/>
            <person name="Guo X."/>
            <person name="Wang B."/>
            <person name="Hou R."/>
            <person name="Shen F."/>
            <person name="Mu B."/>
            <person name="Ni P."/>
            <person name="Lin R."/>
            <person name="Qian W."/>
            <person name="Wang G."/>
            <person name="Yu C."/>
            <person name="Nie W."/>
            <person name="Wang J."/>
            <person name="Wu Z."/>
            <person name="Liang H."/>
            <person name="Min J."/>
            <person name="Wu Q."/>
            <person name="Cheng S."/>
            <person name="Ruan J."/>
            <person name="Wang M."/>
            <person name="Shi Z."/>
            <person name="Wen M."/>
            <person name="Liu B."/>
            <person name="Ren X."/>
            <person name="Zheng H."/>
            <person name="Dong D."/>
            <person name="Cook K."/>
            <person name="Shan G."/>
            <person name="Zhang H."/>
            <person name="Kosiol C."/>
            <person name="Xie X."/>
            <person name="Lu Z."/>
            <person name="Zheng H."/>
            <person name="Li Y."/>
            <person name="Steiner C.C."/>
            <person name="Lam T.T."/>
            <person name="Lin S."/>
            <person name="Zhang Q."/>
            <person name="Li G."/>
            <person name="Tian J."/>
            <person name="Gong T."/>
            <person name="Liu H."/>
            <person name="Zhang D."/>
            <person name="Fang L."/>
            <person name="Ye C."/>
            <person name="Zhang J."/>
            <person name="Hu W."/>
            <person name="Xu A."/>
            <person name="Ren Y."/>
            <person name="Zhang G."/>
            <person name="Bruford M.W."/>
            <person name="Li Q."/>
            <person name="Ma L."/>
            <person name="Guo Y."/>
            <person name="An N."/>
            <person name="Hu Y."/>
            <person name="Zheng Y."/>
            <person name="Shi Y."/>
            <person name="Li Z."/>
            <person name="Liu Q."/>
            <person name="Chen Y."/>
            <person name="Zhao J."/>
            <person name="Qu N."/>
            <person name="Zhao S."/>
            <person name="Tian F."/>
            <person name="Wang X."/>
            <person name="Wang H."/>
            <person name="Xu L."/>
            <person name="Liu X."/>
            <person name="Vinar T."/>
            <person name="Wang Y."/>
            <person name="Lam T.W."/>
            <person name="Yiu S.M."/>
            <person name="Liu S."/>
            <person name="Zhang H."/>
            <person name="Li D."/>
            <person name="Huang Y."/>
            <person name="Wang X."/>
            <person name="Yang G."/>
            <person name="Jiang Z."/>
            <person name="Wang J."/>
            <person name="Qin N."/>
            <person name="Li L."/>
            <person name="Li J."/>
            <person name="Bolund L."/>
            <person name="Kristiansen K."/>
            <person name="Wong G.K."/>
            <person name="Olson M."/>
            <person name="Zhang X."/>
            <person name="Li S."/>
            <person name="Yang H."/>
            <person name="Wang J."/>
            <person name="Wang J."/>
        </authorList>
    </citation>
    <scope>NUCLEOTIDE SEQUENCE [LARGE SCALE GENOMIC DNA]</scope>
</reference>
<sequence length="364" mass="37080">MPGRSRPRERRRGTPQGLHPLSYGTELEQPDDPIALKAAADCPSEGAQGRAVHFPGHSTGPGSRTAISEHLLDAEDTPELQPVKLINKQSVGLLKVFPSQELVKRGKFKVCPGDVPYPLGAPEFEGSSAGAFHLRVSAASSQKGWYEGIRKGLGLLQLLSVEARLAHSSEFSNVIQKTEFHRQHHLLQVSPQRAHFLEPWLSVSQGTWRELGAAGASFPPVAALTPAAALPPVAALPPAAALTPAAALPHAAALTPGAALTPVAALPPAVALTLAAALIPVAALTPAAELPHAAALTPGAAFPPAAALTQGAAFTPAAALTPGAALTPTAAVPPGAALPTAAALTPAKVPSGTDTDSAAFYLQG</sequence>
<organism evidence="2">
    <name type="scientific">Ailuropoda melanoleuca</name>
    <name type="common">Giant panda</name>
    <dbReference type="NCBI Taxonomy" id="9646"/>
    <lineage>
        <taxon>Eukaryota</taxon>
        <taxon>Metazoa</taxon>
        <taxon>Chordata</taxon>
        <taxon>Craniata</taxon>
        <taxon>Vertebrata</taxon>
        <taxon>Euteleostomi</taxon>
        <taxon>Mammalia</taxon>
        <taxon>Eutheria</taxon>
        <taxon>Laurasiatheria</taxon>
        <taxon>Carnivora</taxon>
        <taxon>Caniformia</taxon>
        <taxon>Ursidae</taxon>
        <taxon>Ailuropoda</taxon>
    </lineage>
</organism>
<evidence type="ECO:0000313" key="2">
    <source>
        <dbReference type="EMBL" id="EFB16115.1"/>
    </source>
</evidence>
<accession>D2HYD5</accession>
<dbReference type="EMBL" id="GL193689">
    <property type="protein sequence ID" value="EFB16115.1"/>
    <property type="molecule type" value="Genomic_DNA"/>
</dbReference>
<feature type="region of interest" description="Disordered" evidence="1">
    <location>
        <begin position="1"/>
        <end position="32"/>
    </location>
</feature>
<evidence type="ECO:0000256" key="1">
    <source>
        <dbReference type="SAM" id="MobiDB-lite"/>
    </source>
</evidence>